<dbReference type="Pfam" id="PF08541">
    <property type="entry name" value="ACP_syn_III_C"/>
    <property type="match status" value="1"/>
</dbReference>
<dbReference type="PANTHER" id="PTHR34069">
    <property type="entry name" value="3-OXOACYL-[ACYL-CARRIER-PROTEIN] SYNTHASE 3"/>
    <property type="match status" value="1"/>
</dbReference>
<dbReference type="OrthoDB" id="9788274at2"/>
<dbReference type="GO" id="GO:0016746">
    <property type="term" value="F:acyltransferase activity"/>
    <property type="evidence" value="ECO:0007669"/>
    <property type="project" value="UniProtKB-KW"/>
</dbReference>
<dbReference type="EMBL" id="AP019860">
    <property type="protein sequence ID" value="BBM88306.1"/>
    <property type="molecule type" value="Genomic_DNA"/>
</dbReference>
<evidence type="ECO:0000313" key="5">
    <source>
        <dbReference type="Proteomes" id="UP000326354"/>
    </source>
</evidence>
<keyword evidence="5" id="KW-1185">Reference proteome</keyword>
<dbReference type="PANTHER" id="PTHR34069:SF3">
    <property type="entry name" value="ACYL-COA:ACYL-COA ALKYLTRANSFERASE"/>
    <property type="match status" value="1"/>
</dbReference>
<name>A0A5S9IVE2_UABAM</name>
<dbReference type="Proteomes" id="UP000326354">
    <property type="component" value="Chromosome"/>
</dbReference>
<dbReference type="KEGG" id="uam:UABAM_06727"/>
<feature type="domain" description="Beta-ketoacyl-[acyl-carrier-protein] synthase III C-terminal" evidence="3">
    <location>
        <begin position="258"/>
        <end position="343"/>
    </location>
</feature>
<dbReference type="Gene3D" id="3.40.47.10">
    <property type="match status" value="2"/>
</dbReference>
<dbReference type="AlphaFoldDB" id="A0A5S9IVE2"/>
<dbReference type="SUPFAM" id="SSF53901">
    <property type="entry name" value="Thiolase-like"/>
    <property type="match status" value="1"/>
</dbReference>
<evidence type="ECO:0000256" key="1">
    <source>
        <dbReference type="ARBA" id="ARBA00022679"/>
    </source>
</evidence>
<dbReference type="InterPro" id="IPR013747">
    <property type="entry name" value="ACP_syn_III_C"/>
</dbReference>
<keyword evidence="1" id="KW-0808">Transferase</keyword>
<accession>A0A5S9IVE2</accession>
<evidence type="ECO:0000313" key="4">
    <source>
        <dbReference type="EMBL" id="BBM88306.1"/>
    </source>
</evidence>
<protein>
    <submittedName>
        <fullName evidence="4">3-oxoacyl-ACP synthase III</fullName>
    </submittedName>
</protein>
<sequence>MRYQNVFMEGLGYELPPVVVTSSELEAQLQPMYKALRIPLGQLETLTGISERRWWEKDYALSDGAVAAAQKVLETTSFSPRDIEVLVYTGVCRENFEPATACKIAAQLGLADNAFVYDISNACLGVMNGIIDVANRIELGQIEAGMVVSSETAREINEVMIERMLRETNIEAFKYSLATLTGGSGSIAVLLTNRARSSNCRRLLGGVAQAAPQHHQLCKWGMELVEDHYAPVMFTDSVAVLKNGIKLAEKTWQAFTKELNWQPQSIDKVICHQIGSEHQSSILKALDIDEEKDFCTYPYLGNIGTVSLPITAAVAEEREFLQKGDLVGFLGIGSGLNCMMLGWEW</sequence>
<dbReference type="InterPro" id="IPR016039">
    <property type="entry name" value="Thiolase-like"/>
</dbReference>
<gene>
    <name evidence="4" type="ORF">UABAM_06727</name>
</gene>
<reference evidence="4 5" key="1">
    <citation type="submission" date="2019-08" db="EMBL/GenBank/DDBJ databases">
        <title>Complete genome sequence of Candidatus Uab amorphum.</title>
        <authorList>
            <person name="Shiratori T."/>
            <person name="Suzuki S."/>
            <person name="Kakizawa Y."/>
            <person name="Ishida K."/>
        </authorList>
    </citation>
    <scope>NUCLEOTIDE SEQUENCE [LARGE SCALE GENOMIC DNA]</scope>
    <source>
        <strain evidence="4 5">SRT547</strain>
    </source>
</reference>
<keyword evidence="2" id="KW-0012">Acyltransferase</keyword>
<evidence type="ECO:0000259" key="3">
    <source>
        <dbReference type="Pfam" id="PF08541"/>
    </source>
</evidence>
<dbReference type="GO" id="GO:0044550">
    <property type="term" value="P:secondary metabolite biosynthetic process"/>
    <property type="evidence" value="ECO:0007669"/>
    <property type="project" value="TreeGrafter"/>
</dbReference>
<organism evidence="4 5">
    <name type="scientific">Uabimicrobium amorphum</name>
    <dbReference type="NCBI Taxonomy" id="2596890"/>
    <lineage>
        <taxon>Bacteria</taxon>
        <taxon>Pseudomonadati</taxon>
        <taxon>Planctomycetota</taxon>
        <taxon>Candidatus Uabimicrobiia</taxon>
        <taxon>Candidatus Uabimicrobiales</taxon>
        <taxon>Candidatus Uabimicrobiaceae</taxon>
        <taxon>Candidatus Uabimicrobium</taxon>
    </lineage>
</organism>
<dbReference type="CDD" id="cd00830">
    <property type="entry name" value="KAS_III"/>
    <property type="match status" value="1"/>
</dbReference>
<dbReference type="NCBIfam" id="NF006720">
    <property type="entry name" value="PRK09258.1"/>
    <property type="match status" value="1"/>
</dbReference>
<evidence type="ECO:0000256" key="2">
    <source>
        <dbReference type="ARBA" id="ARBA00023315"/>
    </source>
</evidence>
<proteinExistence type="predicted"/>
<dbReference type="RefSeq" id="WP_152021923.1">
    <property type="nucleotide sequence ID" value="NZ_AP019860.1"/>
</dbReference>